<organism evidence="2 3">
    <name type="scientific">Rhodoplanes roseus</name>
    <dbReference type="NCBI Taxonomy" id="29409"/>
    <lineage>
        <taxon>Bacteria</taxon>
        <taxon>Pseudomonadati</taxon>
        <taxon>Pseudomonadota</taxon>
        <taxon>Alphaproteobacteria</taxon>
        <taxon>Hyphomicrobiales</taxon>
        <taxon>Nitrobacteraceae</taxon>
        <taxon>Rhodoplanes</taxon>
    </lineage>
</organism>
<dbReference type="RefSeq" id="WP_111418458.1">
    <property type="nucleotide sequence ID" value="NZ_NPEX01000036.1"/>
</dbReference>
<evidence type="ECO:0000256" key="1">
    <source>
        <dbReference type="SAM" id="Coils"/>
    </source>
</evidence>
<evidence type="ECO:0000313" key="2">
    <source>
        <dbReference type="EMBL" id="RAI44696.1"/>
    </source>
</evidence>
<dbReference type="AlphaFoldDB" id="A0A327L2H7"/>
<keyword evidence="3" id="KW-1185">Reference proteome</keyword>
<comment type="caution">
    <text evidence="2">The sequence shown here is derived from an EMBL/GenBank/DDBJ whole genome shotgun (WGS) entry which is preliminary data.</text>
</comment>
<dbReference type="EMBL" id="NPEX01000036">
    <property type="protein sequence ID" value="RAI44696.1"/>
    <property type="molecule type" value="Genomic_DNA"/>
</dbReference>
<dbReference type="Proteomes" id="UP000249130">
    <property type="component" value="Unassembled WGS sequence"/>
</dbReference>
<protein>
    <submittedName>
        <fullName evidence="2">Uncharacterized protein</fullName>
    </submittedName>
</protein>
<dbReference type="OrthoDB" id="9992313at2"/>
<sequence length="199" mass="20807">MAIYEILIRGKDDGTIAGAHQVAWVADGTKPDGSPRWRVGDAAPLAVEAIAALLGTELAALTAQAARADALAAENEALAAENAALRDQVAALDGRTISSSIVIWAMTRIVVADADVQSFTTGARVAGAMRVGLGEYWVFFSETLPTTDFVAQAWTDESGFSACVPSENRFDDFVIVSVTNAAGQPADPQSLNLAINRVS</sequence>
<evidence type="ECO:0000313" key="3">
    <source>
        <dbReference type="Proteomes" id="UP000249130"/>
    </source>
</evidence>
<name>A0A327L2H7_9BRAD</name>
<accession>A0A327L2H7</accession>
<reference evidence="2 3" key="1">
    <citation type="submission" date="2017-07" db="EMBL/GenBank/DDBJ databases">
        <title>Draft Genome Sequences of Select Purple Nonsulfur Bacteria.</title>
        <authorList>
            <person name="Lasarre B."/>
            <person name="Mckinlay J.B."/>
        </authorList>
    </citation>
    <scope>NUCLEOTIDE SEQUENCE [LARGE SCALE GENOMIC DNA]</scope>
    <source>
        <strain evidence="2 3">DSM 5909</strain>
    </source>
</reference>
<keyword evidence="1" id="KW-0175">Coiled coil</keyword>
<feature type="coiled-coil region" evidence="1">
    <location>
        <begin position="63"/>
        <end position="95"/>
    </location>
</feature>
<gene>
    <name evidence="2" type="ORF">CH341_07720</name>
</gene>
<proteinExistence type="predicted"/>